<evidence type="ECO:0000313" key="2">
    <source>
        <dbReference type="Proteomes" id="UP000235347"/>
    </source>
</evidence>
<dbReference type="EMBL" id="PNYB01000011">
    <property type="protein sequence ID" value="PMS24062.1"/>
    <property type="molecule type" value="Genomic_DNA"/>
</dbReference>
<dbReference type="RefSeq" id="WP_102610548.1">
    <property type="nucleotide sequence ID" value="NZ_CADIKD010000013.1"/>
</dbReference>
<proteinExistence type="predicted"/>
<organism evidence="1 2">
    <name type="scientific">Trinickia soli</name>
    <dbReference type="NCBI Taxonomy" id="380675"/>
    <lineage>
        <taxon>Bacteria</taxon>
        <taxon>Pseudomonadati</taxon>
        <taxon>Pseudomonadota</taxon>
        <taxon>Betaproteobacteria</taxon>
        <taxon>Burkholderiales</taxon>
        <taxon>Burkholderiaceae</taxon>
        <taxon>Trinickia</taxon>
    </lineage>
</organism>
<gene>
    <name evidence="1" type="ORF">C0Z19_14625</name>
</gene>
<keyword evidence="2" id="KW-1185">Reference proteome</keyword>
<accession>A0A2N7W3T2</accession>
<evidence type="ECO:0000313" key="1">
    <source>
        <dbReference type="EMBL" id="PMS24062.1"/>
    </source>
</evidence>
<dbReference type="AlphaFoldDB" id="A0A2N7W3T2"/>
<comment type="caution">
    <text evidence="1">The sequence shown here is derived from an EMBL/GenBank/DDBJ whole genome shotgun (WGS) entry which is preliminary data.</text>
</comment>
<dbReference type="Proteomes" id="UP000235347">
    <property type="component" value="Unassembled WGS sequence"/>
</dbReference>
<evidence type="ECO:0008006" key="3">
    <source>
        <dbReference type="Google" id="ProtNLM"/>
    </source>
</evidence>
<sequence>MASESDTASTLNTVPSSYLNYLPGIYSGPDGSGDPPFLALYLKVFEKILSGIGDGEDLALADPNLDLSIANRAGIRQLLNASVIGNLFYPRWSFLFPSGDQNSDPSVFMPPLSGDDDSDDQTALFNTLANYFGLPEFTGEVDGLSPVEIWARSFLSWLGGTIGLEIDKNWSIDSVRTLIGQAFPFARARGTPMGMTWLLNAYLLARPVAIDGVTLTNATVDECFRPTIIVYDEDPGTPPAFRVCDSYSADPAQAVIISDVVGPTIDRDATGTPTGVDDTTVVAYVPWRFEVDITLSATASVSTSDQARAVQAYFRLVRSALDSARPALTTYAVDFTVNVQTPSSSSSSSPNYRLRNRSDAWADFEDAK</sequence>
<name>A0A2N7W3T2_9BURK</name>
<reference evidence="1 2" key="1">
    <citation type="submission" date="2018-01" db="EMBL/GenBank/DDBJ databases">
        <title>Whole genome analyses suggest that Burkholderia sensu lato contains two further novel genera in the rhizoxinica-symbiotica group Mycetohabitans gen. nov., and Trinickia gen. nov.: implications for the evolution of diazotrophy and nodulation in the Burkholderiaceae.</title>
        <authorList>
            <person name="Estrada-de los Santos P."/>
            <person name="Palmer M."/>
            <person name="Chavez-Ramirez B."/>
            <person name="Beukes C."/>
            <person name="Steenkamp E.T."/>
            <person name="Hirsch A.M."/>
            <person name="Manyaka P."/>
            <person name="Maluk M."/>
            <person name="Lafos M."/>
            <person name="Crook M."/>
            <person name="Gross E."/>
            <person name="Simon M.F."/>
            <person name="Bueno dos Reis Junior F."/>
            <person name="Poole P.S."/>
            <person name="Venter S.N."/>
            <person name="James E.K."/>
        </authorList>
    </citation>
    <scope>NUCLEOTIDE SEQUENCE [LARGE SCALE GENOMIC DNA]</scope>
    <source>
        <strain evidence="1 2">GP25-8</strain>
    </source>
</reference>
<protein>
    <recommendedName>
        <fullName evidence="3">Phage tail protein</fullName>
    </recommendedName>
</protein>